<organism evidence="2 3">
    <name type="scientific">Eikenella corrodens</name>
    <dbReference type="NCBI Taxonomy" id="539"/>
    <lineage>
        <taxon>Bacteria</taxon>
        <taxon>Pseudomonadati</taxon>
        <taxon>Pseudomonadota</taxon>
        <taxon>Betaproteobacteria</taxon>
        <taxon>Neisseriales</taxon>
        <taxon>Neisseriaceae</taxon>
        <taxon>Eikenella</taxon>
    </lineage>
</organism>
<feature type="transmembrane region" description="Helical" evidence="1">
    <location>
        <begin position="32"/>
        <end position="53"/>
    </location>
</feature>
<dbReference type="AlphaFoldDB" id="A0A1A9REU8"/>
<keyword evidence="1" id="KW-0472">Membrane</keyword>
<name>A0A1A9REU8_EIKCO</name>
<protein>
    <recommendedName>
        <fullName evidence="4">DUF202 domain-containing protein</fullName>
    </recommendedName>
</protein>
<dbReference type="RefSeq" id="WP_064085065.1">
    <property type="nucleotide sequence ID" value="NZ_LXSF01000004.1"/>
</dbReference>
<accession>A0A1A9REU8</accession>
<evidence type="ECO:0000313" key="2">
    <source>
        <dbReference type="EMBL" id="OAM16874.1"/>
    </source>
</evidence>
<keyword evidence="1" id="KW-1133">Transmembrane helix</keyword>
<proteinExistence type="predicted"/>
<comment type="caution">
    <text evidence="2">The sequence shown here is derived from an EMBL/GenBank/DDBJ whole genome shotgun (WGS) entry which is preliminary data.</text>
</comment>
<dbReference type="EMBL" id="LXSF01000004">
    <property type="protein sequence ID" value="OAM16874.1"/>
    <property type="molecule type" value="Genomic_DNA"/>
</dbReference>
<evidence type="ECO:0008006" key="4">
    <source>
        <dbReference type="Google" id="ProtNLM"/>
    </source>
</evidence>
<sequence length="110" mass="12585">MSPEQQNDILSINKVQLLLSEKRTALSVMRTGIAVLALPLSIFSALIATSRWYNVMEVWPLLVLVVAINLGLAIFGIYLIVRSMRRMRQFDRLIADIKYSHDSLRRLIKS</sequence>
<keyword evidence="1" id="KW-0812">Transmembrane</keyword>
<dbReference type="Proteomes" id="UP000078003">
    <property type="component" value="Unassembled WGS sequence"/>
</dbReference>
<feature type="transmembrane region" description="Helical" evidence="1">
    <location>
        <begin position="59"/>
        <end position="81"/>
    </location>
</feature>
<gene>
    <name evidence="2" type="ORF">A7P85_05375</name>
</gene>
<reference evidence="3" key="1">
    <citation type="submission" date="2016-05" db="EMBL/GenBank/DDBJ databases">
        <title>Draft genome of Corynebacterium afermentans subsp. afermentans LCDC 88199T.</title>
        <authorList>
            <person name="Bernier A.-M."/>
            <person name="Bernard K."/>
        </authorList>
    </citation>
    <scope>NUCLEOTIDE SEQUENCE [LARGE SCALE GENOMIC DNA]</scope>
    <source>
        <strain evidence="3">NML01-0328</strain>
    </source>
</reference>
<evidence type="ECO:0000313" key="3">
    <source>
        <dbReference type="Proteomes" id="UP000078003"/>
    </source>
</evidence>
<evidence type="ECO:0000256" key="1">
    <source>
        <dbReference type="SAM" id="Phobius"/>
    </source>
</evidence>